<sequence>MFLNNSKGWLVYIPQTKEFMTSAWATFPTSSDMCNTIRRWSLPWMSAKGETAGKMDISFMVNSLSLGDCQIPGQDCGRAFDNHSKRTHPKEFQAGNLFT</sequence>
<evidence type="ECO:0000313" key="1">
    <source>
        <dbReference type="EMBL" id="MBW0484197.1"/>
    </source>
</evidence>
<dbReference type="AlphaFoldDB" id="A0A9Q3GYG3"/>
<dbReference type="EMBL" id="AVOT02007575">
    <property type="protein sequence ID" value="MBW0484197.1"/>
    <property type="molecule type" value="Genomic_DNA"/>
</dbReference>
<accession>A0A9Q3GYG3</accession>
<name>A0A9Q3GYG3_9BASI</name>
<gene>
    <name evidence="1" type="ORF">O181_023912</name>
</gene>
<comment type="caution">
    <text evidence="1">The sequence shown here is derived from an EMBL/GenBank/DDBJ whole genome shotgun (WGS) entry which is preliminary data.</text>
</comment>
<reference evidence="1" key="1">
    <citation type="submission" date="2021-03" db="EMBL/GenBank/DDBJ databases">
        <title>Draft genome sequence of rust myrtle Austropuccinia psidii MF-1, a brazilian biotype.</title>
        <authorList>
            <person name="Quecine M.C."/>
            <person name="Pachon D.M.R."/>
            <person name="Bonatelli M.L."/>
            <person name="Correr F.H."/>
            <person name="Franceschini L.M."/>
            <person name="Leite T.F."/>
            <person name="Margarido G.R.A."/>
            <person name="Almeida C.A."/>
            <person name="Ferrarezi J.A."/>
            <person name="Labate C.A."/>
        </authorList>
    </citation>
    <scope>NUCLEOTIDE SEQUENCE</scope>
    <source>
        <strain evidence="1">MF-1</strain>
    </source>
</reference>
<protein>
    <submittedName>
        <fullName evidence="1">Uncharacterized protein</fullName>
    </submittedName>
</protein>
<evidence type="ECO:0000313" key="2">
    <source>
        <dbReference type="Proteomes" id="UP000765509"/>
    </source>
</evidence>
<organism evidence="1 2">
    <name type="scientific">Austropuccinia psidii MF-1</name>
    <dbReference type="NCBI Taxonomy" id="1389203"/>
    <lineage>
        <taxon>Eukaryota</taxon>
        <taxon>Fungi</taxon>
        <taxon>Dikarya</taxon>
        <taxon>Basidiomycota</taxon>
        <taxon>Pucciniomycotina</taxon>
        <taxon>Pucciniomycetes</taxon>
        <taxon>Pucciniales</taxon>
        <taxon>Sphaerophragmiaceae</taxon>
        <taxon>Austropuccinia</taxon>
    </lineage>
</organism>
<keyword evidence="2" id="KW-1185">Reference proteome</keyword>
<proteinExistence type="predicted"/>
<dbReference type="Proteomes" id="UP000765509">
    <property type="component" value="Unassembled WGS sequence"/>
</dbReference>